<evidence type="ECO:0000313" key="4">
    <source>
        <dbReference type="Proteomes" id="UP000245765"/>
    </source>
</evidence>
<keyword evidence="4" id="KW-1185">Reference proteome</keyword>
<name>A0A317FMQ7_9PROT</name>
<dbReference type="InterPro" id="IPR029058">
    <property type="entry name" value="AB_hydrolase_fold"/>
</dbReference>
<proteinExistence type="predicted"/>
<dbReference type="AlphaFoldDB" id="A0A317FMQ7"/>
<dbReference type="SUPFAM" id="SSF53474">
    <property type="entry name" value="alpha/beta-Hydrolases"/>
    <property type="match status" value="1"/>
</dbReference>
<dbReference type="PANTHER" id="PTHR22946">
    <property type="entry name" value="DIENELACTONE HYDROLASE DOMAIN-CONTAINING PROTEIN-RELATED"/>
    <property type="match status" value="1"/>
</dbReference>
<organism evidence="3 4">
    <name type="scientific">Falsiroseomonas bella</name>
    <dbReference type="NCBI Taxonomy" id="2184016"/>
    <lineage>
        <taxon>Bacteria</taxon>
        <taxon>Pseudomonadati</taxon>
        <taxon>Pseudomonadota</taxon>
        <taxon>Alphaproteobacteria</taxon>
        <taxon>Acetobacterales</taxon>
        <taxon>Roseomonadaceae</taxon>
        <taxon>Falsiroseomonas</taxon>
    </lineage>
</organism>
<keyword evidence="1" id="KW-0378">Hydrolase</keyword>
<reference evidence="4" key="1">
    <citation type="submission" date="2018-05" db="EMBL/GenBank/DDBJ databases">
        <authorList>
            <person name="Du Z."/>
            <person name="Wang X."/>
        </authorList>
    </citation>
    <scope>NUCLEOTIDE SEQUENCE [LARGE SCALE GENOMIC DNA]</scope>
    <source>
        <strain evidence="4">CQN31</strain>
    </source>
</reference>
<evidence type="ECO:0000259" key="2">
    <source>
        <dbReference type="Pfam" id="PF01738"/>
    </source>
</evidence>
<dbReference type="InterPro" id="IPR050261">
    <property type="entry name" value="FrsA_esterase"/>
</dbReference>
<dbReference type="GO" id="GO:0052689">
    <property type="term" value="F:carboxylic ester hydrolase activity"/>
    <property type="evidence" value="ECO:0007669"/>
    <property type="project" value="UniProtKB-ARBA"/>
</dbReference>
<protein>
    <submittedName>
        <fullName evidence="3">Carboxymethylenebutenolidase</fullName>
    </submittedName>
</protein>
<accession>A0A317FMQ7</accession>
<feature type="domain" description="Dienelactone hydrolase" evidence="2">
    <location>
        <begin position="109"/>
        <end position="232"/>
    </location>
</feature>
<dbReference type="RefSeq" id="WP_109869527.1">
    <property type="nucleotide sequence ID" value="NZ_QGNA01000001.1"/>
</dbReference>
<dbReference type="InterPro" id="IPR002925">
    <property type="entry name" value="Dienelactn_hydro"/>
</dbReference>
<dbReference type="Pfam" id="PF01738">
    <property type="entry name" value="DLH"/>
    <property type="match status" value="1"/>
</dbReference>
<evidence type="ECO:0000256" key="1">
    <source>
        <dbReference type="ARBA" id="ARBA00022801"/>
    </source>
</evidence>
<dbReference type="EMBL" id="QGNA01000001">
    <property type="protein sequence ID" value="PWS38906.1"/>
    <property type="molecule type" value="Genomic_DNA"/>
</dbReference>
<dbReference type="OrthoDB" id="9771666at2"/>
<comment type="caution">
    <text evidence="3">The sequence shown here is derived from an EMBL/GenBank/DDBJ whole genome shotgun (WGS) entry which is preliminary data.</text>
</comment>
<evidence type="ECO:0000313" key="3">
    <source>
        <dbReference type="EMBL" id="PWS38906.1"/>
    </source>
</evidence>
<dbReference type="Proteomes" id="UP000245765">
    <property type="component" value="Unassembled WGS sequence"/>
</dbReference>
<dbReference type="Gene3D" id="3.40.50.1820">
    <property type="entry name" value="alpha/beta hydrolase"/>
    <property type="match status" value="1"/>
</dbReference>
<gene>
    <name evidence="3" type="ORF">DFH01_06570</name>
</gene>
<sequence>MSLSDLPARIELHPVQTLTLSDAQFLRGEAVGAPTTLAAMLSLAQGGGRQPCVLLMHGSGGIGPSIPLWVRQINAMGAAACVLDGFSGRGLASVSQDQARLGRLAFCLDIYRALALLAAHPLLDPARLAVLGFSRGGQGALYAAMARFHRLWNPDGPRPVGNLAFYPDCATRYLEDTAMIPGPIRVFHGTPDDMNPLSRAREHVERLAAAGHDAALLEYPGGHHGFDNPLSGAAARGPAQSVRDCRIEEIEPGLLVNAATGAPFTYDDPCVAREAHVGGHSAAGAAARADALAFIGRLFGLPTRS</sequence>
<dbReference type="PANTHER" id="PTHR22946:SF9">
    <property type="entry name" value="POLYKETIDE TRANSFERASE AF380"/>
    <property type="match status" value="1"/>
</dbReference>